<comment type="caution">
    <text evidence="2">The sequence shown here is derived from an EMBL/GenBank/DDBJ whole genome shotgun (WGS) entry which is preliminary data.</text>
</comment>
<name>A0A5D4XQ55_9GAMM</name>
<proteinExistence type="predicted"/>
<evidence type="ECO:0000313" key="3">
    <source>
        <dbReference type="Proteomes" id="UP000324973"/>
    </source>
</evidence>
<keyword evidence="1" id="KW-0732">Signal</keyword>
<dbReference type="OrthoDB" id="277577at2"/>
<sequence>MALLGRQRRPRHRARIGFAGLLLALSAASVCHAQVDEHTLKAAFVYNIAAFAQWDEPAADALTICLQVDARLEAAIAALARRPLAGRPVKVRWANPVAGCDVLVHDASTPVAAAPDTLVICDACQVPDGVTAVALVREGNRIRFDVDAARARAGGITLSSQVLRLARRVL</sequence>
<feature type="chain" id="PRO_5022692027" evidence="1">
    <location>
        <begin position="34"/>
        <end position="170"/>
    </location>
</feature>
<evidence type="ECO:0000256" key="1">
    <source>
        <dbReference type="SAM" id="SignalP"/>
    </source>
</evidence>
<dbReference type="AlphaFoldDB" id="A0A5D4XQ55"/>
<organism evidence="2 3">
    <name type="scientific">Luteimonas viscosa</name>
    <dbReference type="NCBI Taxonomy" id="1132694"/>
    <lineage>
        <taxon>Bacteria</taxon>
        <taxon>Pseudomonadati</taxon>
        <taxon>Pseudomonadota</taxon>
        <taxon>Gammaproteobacteria</taxon>
        <taxon>Lysobacterales</taxon>
        <taxon>Lysobacteraceae</taxon>
        <taxon>Luteimonas</taxon>
    </lineage>
</organism>
<dbReference type="Pfam" id="PF13689">
    <property type="entry name" value="DUF4154"/>
    <property type="match status" value="1"/>
</dbReference>
<feature type="signal peptide" evidence="1">
    <location>
        <begin position="1"/>
        <end position="33"/>
    </location>
</feature>
<dbReference type="Proteomes" id="UP000324973">
    <property type="component" value="Unassembled WGS sequence"/>
</dbReference>
<reference evidence="2 3" key="1">
    <citation type="submission" date="2019-08" db="EMBL/GenBank/DDBJ databases">
        <title>Luteimonas viscosus sp. nov., isolated from soil of a sunflower field.</title>
        <authorList>
            <person name="Jianli Z."/>
            <person name="Ying Z."/>
        </authorList>
    </citation>
    <scope>NUCLEOTIDE SEQUENCE [LARGE SCALE GENOMIC DNA]</scope>
    <source>
        <strain evidence="2 3">XBU10</strain>
    </source>
</reference>
<keyword evidence="3" id="KW-1185">Reference proteome</keyword>
<evidence type="ECO:0000313" key="2">
    <source>
        <dbReference type="EMBL" id="TYT26797.1"/>
    </source>
</evidence>
<gene>
    <name evidence="2" type="ORF">FZO89_11290</name>
</gene>
<dbReference type="RefSeq" id="WP_149103350.1">
    <property type="nucleotide sequence ID" value="NZ_VTFT01000001.1"/>
</dbReference>
<protein>
    <submittedName>
        <fullName evidence="2">YfiR family protein</fullName>
    </submittedName>
</protein>
<dbReference type="InterPro" id="IPR025293">
    <property type="entry name" value="YfiR/HmsC-like"/>
</dbReference>
<dbReference type="EMBL" id="VTFT01000001">
    <property type="protein sequence ID" value="TYT26797.1"/>
    <property type="molecule type" value="Genomic_DNA"/>
</dbReference>
<accession>A0A5D4XQ55</accession>